<evidence type="ECO:0000313" key="3">
    <source>
        <dbReference type="Proteomes" id="UP001341840"/>
    </source>
</evidence>
<feature type="compositionally biased region" description="Acidic residues" evidence="1">
    <location>
        <begin position="95"/>
        <end position="110"/>
    </location>
</feature>
<organism evidence="2 3">
    <name type="scientific">Stylosanthes scabra</name>
    <dbReference type="NCBI Taxonomy" id="79078"/>
    <lineage>
        <taxon>Eukaryota</taxon>
        <taxon>Viridiplantae</taxon>
        <taxon>Streptophyta</taxon>
        <taxon>Embryophyta</taxon>
        <taxon>Tracheophyta</taxon>
        <taxon>Spermatophyta</taxon>
        <taxon>Magnoliopsida</taxon>
        <taxon>eudicotyledons</taxon>
        <taxon>Gunneridae</taxon>
        <taxon>Pentapetalae</taxon>
        <taxon>rosids</taxon>
        <taxon>fabids</taxon>
        <taxon>Fabales</taxon>
        <taxon>Fabaceae</taxon>
        <taxon>Papilionoideae</taxon>
        <taxon>50 kb inversion clade</taxon>
        <taxon>dalbergioids sensu lato</taxon>
        <taxon>Dalbergieae</taxon>
        <taxon>Pterocarpus clade</taxon>
        <taxon>Stylosanthes</taxon>
    </lineage>
</organism>
<feature type="compositionally biased region" description="Basic and acidic residues" evidence="1">
    <location>
        <begin position="136"/>
        <end position="162"/>
    </location>
</feature>
<name>A0ABU6TB02_9FABA</name>
<evidence type="ECO:0000256" key="1">
    <source>
        <dbReference type="SAM" id="MobiDB-lite"/>
    </source>
</evidence>
<feature type="non-terminal residue" evidence="2">
    <location>
        <position position="218"/>
    </location>
</feature>
<protein>
    <submittedName>
        <fullName evidence="2">Uncharacterized protein</fullName>
    </submittedName>
</protein>
<sequence>MGDVEKVPDLVEFTAKSSVVENEGQTKSPSKSTSKPTLKPTNSQSNVTSIKHAKPSAKTTKTSKKPPPPKPTRRSTRFIRRSSIGSASKAVEDPITLEDDTNSDSYDSVEDSLYRPAPEDSSSDDVDIVSGVSASKRKDDRFRNDPQYARDKEKEKIMREDDGLVVENSDEDIDWDQVMGNFEVNHGSYDAYDPLADDSDGKDSWESLEMKTPPNSED</sequence>
<evidence type="ECO:0000313" key="2">
    <source>
        <dbReference type="EMBL" id="MED6145902.1"/>
    </source>
</evidence>
<keyword evidence="3" id="KW-1185">Reference proteome</keyword>
<feature type="compositionally biased region" description="Basic and acidic residues" evidence="1">
    <location>
        <begin position="199"/>
        <end position="209"/>
    </location>
</feature>
<feature type="region of interest" description="Disordered" evidence="1">
    <location>
        <begin position="1"/>
        <end position="162"/>
    </location>
</feature>
<feature type="region of interest" description="Disordered" evidence="1">
    <location>
        <begin position="188"/>
        <end position="218"/>
    </location>
</feature>
<dbReference type="EMBL" id="JASCZI010090741">
    <property type="protein sequence ID" value="MED6145902.1"/>
    <property type="molecule type" value="Genomic_DNA"/>
</dbReference>
<proteinExistence type="predicted"/>
<feature type="compositionally biased region" description="Low complexity" evidence="1">
    <location>
        <begin position="26"/>
        <end position="41"/>
    </location>
</feature>
<feature type="compositionally biased region" description="Basic residues" evidence="1">
    <location>
        <begin position="71"/>
        <end position="80"/>
    </location>
</feature>
<reference evidence="2 3" key="1">
    <citation type="journal article" date="2023" name="Plants (Basel)">
        <title>Bridging the Gap: Combining Genomics and Transcriptomics Approaches to Understand Stylosanthes scabra, an Orphan Legume from the Brazilian Caatinga.</title>
        <authorList>
            <person name="Ferreira-Neto J.R.C."/>
            <person name="da Silva M.D."/>
            <person name="Binneck E."/>
            <person name="de Melo N.F."/>
            <person name="da Silva R.H."/>
            <person name="de Melo A.L.T.M."/>
            <person name="Pandolfi V."/>
            <person name="Bustamante F.O."/>
            <person name="Brasileiro-Vidal A.C."/>
            <person name="Benko-Iseppon A.M."/>
        </authorList>
    </citation>
    <scope>NUCLEOTIDE SEQUENCE [LARGE SCALE GENOMIC DNA]</scope>
    <source>
        <tissue evidence="2">Leaves</tissue>
    </source>
</reference>
<feature type="compositionally biased region" description="Polar residues" evidence="1">
    <location>
        <begin position="15"/>
        <end position="25"/>
    </location>
</feature>
<comment type="caution">
    <text evidence="2">The sequence shown here is derived from an EMBL/GenBank/DDBJ whole genome shotgun (WGS) entry which is preliminary data.</text>
</comment>
<gene>
    <name evidence="2" type="ORF">PIB30_029501</name>
</gene>
<dbReference type="Proteomes" id="UP001341840">
    <property type="component" value="Unassembled WGS sequence"/>
</dbReference>
<accession>A0ABU6TB02</accession>